<dbReference type="GO" id="GO:0000150">
    <property type="term" value="F:DNA strand exchange activity"/>
    <property type="evidence" value="ECO:0007669"/>
    <property type="project" value="InterPro"/>
</dbReference>
<proteinExistence type="predicted"/>
<organism evidence="2 3">
    <name type="scientific">Corynebacterium pygosceleis</name>
    <dbReference type="NCBI Taxonomy" id="2800406"/>
    <lineage>
        <taxon>Bacteria</taxon>
        <taxon>Bacillati</taxon>
        <taxon>Actinomycetota</taxon>
        <taxon>Actinomycetes</taxon>
        <taxon>Mycobacteriales</taxon>
        <taxon>Corynebacteriaceae</taxon>
        <taxon>Corynebacterium</taxon>
    </lineage>
</organism>
<comment type="caution">
    <text evidence="2">The sequence shown here is derived from an EMBL/GenBank/DDBJ whole genome shotgun (WGS) entry which is preliminary data.</text>
</comment>
<evidence type="ECO:0000259" key="1">
    <source>
        <dbReference type="PROSITE" id="PS51737"/>
    </source>
</evidence>
<dbReference type="PROSITE" id="PS51737">
    <property type="entry name" value="RECOMBINASE_DNA_BIND"/>
    <property type="match status" value="1"/>
</dbReference>
<dbReference type="InterPro" id="IPR011109">
    <property type="entry name" value="DNA_bind_recombinase_dom"/>
</dbReference>
<dbReference type="GO" id="GO:0003677">
    <property type="term" value="F:DNA binding"/>
    <property type="evidence" value="ECO:0007669"/>
    <property type="project" value="InterPro"/>
</dbReference>
<name>A0A9Q4C6T7_9CORY</name>
<dbReference type="AlphaFoldDB" id="A0A9Q4C6T7"/>
<feature type="domain" description="Recombinase" evidence="1">
    <location>
        <begin position="1"/>
        <end position="132"/>
    </location>
</feature>
<protein>
    <recommendedName>
        <fullName evidence="1">Recombinase domain-containing protein</fullName>
    </recommendedName>
</protein>
<gene>
    <name evidence="2" type="ORF">OS129_01215</name>
</gene>
<dbReference type="Pfam" id="PF07508">
    <property type="entry name" value="Recombinase"/>
    <property type="match status" value="1"/>
</dbReference>
<accession>A0A9Q4C6T7</accession>
<dbReference type="Proteomes" id="UP001071478">
    <property type="component" value="Unassembled WGS sequence"/>
</dbReference>
<sequence length="144" mass="16182">MTGSRTTDEHGRSGVRLVPHPVEHPALKRAVGMVLDGASLARIVGFWKTEYGISMVKGAPIYEAAIYRALVSPRMVGYRMLQVPEHQRGVKLNLLDYIARDAKGDPGISQEPVWDWVTWLRVKKRLEESKTSCTRRPWGHTSGC</sequence>
<evidence type="ECO:0000313" key="2">
    <source>
        <dbReference type="EMBL" id="MCX7467502.1"/>
    </source>
</evidence>
<evidence type="ECO:0000313" key="3">
    <source>
        <dbReference type="Proteomes" id="UP001071478"/>
    </source>
</evidence>
<dbReference type="EMBL" id="JAPMKU010000001">
    <property type="protein sequence ID" value="MCX7467502.1"/>
    <property type="molecule type" value="Genomic_DNA"/>
</dbReference>
<dbReference type="RefSeq" id="WP_248167120.1">
    <property type="nucleotide sequence ID" value="NZ_JALNJA010000001.1"/>
</dbReference>
<reference evidence="2" key="1">
    <citation type="submission" date="2022-11" db="EMBL/GenBank/DDBJ databases">
        <title>Corynebacterium sp. isolated from Penguins.</title>
        <authorList>
            <person name="Sedlar K."/>
            <person name="Svec P."/>
        </authorList>
    </citation>
    <scope>NUCLEOTIDE SEQUENCE</scope>
    <source>
        <strain evidence="2">P7374</strain>
    </source>
</reference>